<dbReference type="Pfam" id="PF00698">
    <property type="entry name" value="Acyl_transf_1"/>
    <property type="match status" value="1"/>
</dbReference>
<dbReference type="InterPro" id="IPR029058">
    <property type="entry name" value="AB_hydrolase_fold"/>
</dbReference>
<dbReference type="SUPFAM" id="SSF52151">
    <property type="entry name" value="FabD/lysophospholipase-like"/>
    <property type="match status" value="1"/>
</dbReference>
<dbReference type="PROSITE" id="PS00012">
    <property type="entry name" value="PHOSPHOPANTETHEINE"/>
    <property type="match status" value="1"/>
</dbReference>
<protein>
    <submittedName>
        <fullName evidence="6">Malonyl CoA-acyl carrier protein transacylase</fullName>
    </submittedName>
</protein>
<dbReference type="Gene3D" id="3.40.50.1820">
    <property type="entry name" value="alpha/beta hydrolase"/>
    <property type="match status" value="1"/>
</dbReference>
<evidence type="ECO:0000313" key="7">
    <source>
        <dbReference type="Proteomes" id="UP000011731"/>
    </source>
</evidence>
<dbReference type="InterPro" id="IPR020806">
    <property type="entry name" value="PKS_PP-bd"/>
</dbReference>
<dbReference type="InterPro" id="IPR050091">
    <property type="entry name" value="PKS_NRPS_Biosynth_Enz"/>
</dbReference>
<gene>
    <name evidence="6" type="ORF">G352_24547</name>
</gene>
<sequence length="841" mass="89784">MIVEQVPDGVSDRGERTPLPVTPWILSANSPAALRDQATRIRGRISDDALDIGHSLVETRAGLTHRGVVIVDRDEPVGDSRLIERQATSGAGAPPLAVLFTGQGSQRVGMGRALYETFPVFAAEFDRIDSLLDIDLKEVVFDGPTEHLDLTGNAQIGLFAVESSILALIRSWGMEIAFVAGHSIGELTAAYAAGVWSLEDACKVVAARARLMQSIERTDGAMVAIGADESAVGALAAGIGGVEIAAVNGPTAVVVSGDEESVASVVERALQRGLKANRLRVSHAFHSRHMEPVLVEFEQVLRTVTFRAPVIPGVSNLTGRIVDATDWCSARYWVDHIREPVRFADGVTQLRVAGARAFLEIGPDGVLTAMASTVLADHEVVCASTLRRGRAEVRALLEAVGRLFVEGVTVNWSVLFEGRGGRTVDLPTYAFERERYWREPQRPSVFAGAAPAVVQDPTDALHADSLGGPAEPALGERLAGADQAERRREMVNFVRRETASVLGFGRDRDVAVDLAVKDLGFDSLAAIELRRRLTAATGVRLSETIVFDFATLGDLSDHLAHHMGVDESPADDLSSLSGLFTRLCANGHPSDAFSMVAHASLALPAFETARSMMPAITPTTLATGGDSPKLICIPSVVATGGPLEYAKLAESFAHKRDVVALRTPGFVYGEPVAATLDSLVCLYVDVLISAGCDEPFVVLARSSGGLVAHAVVRELEARAIQPQGLVLLDTHHDAGEKPWLLDRVAREITAVGTDGAQLAAMGAYLRILEREWTPREISAPTLLVRAGDPPPGASADWQPVWPLEHEMVDVPGDHFTMLGDRSATTAETVEKWVAKVGAATM</sequence>
<dbReference type="Pfam" id="PF00975">
    <property type="entry name" value="Thioesterase"/>
    <property type="match status" value="1"/>
</dbReference>
<name>M2WV34_9NOCA</name>
<evidence type="ECO:0000313" key="6">
    <source>
        <dbReference type="EMBL" id="EME52606.1"/>
    </source>
</evidence>
<evidence type="ECO:0000259" key="5">
    <source>
        <dbReference type="PROSITE" id="PS50075"/>
    </source>
</evidence>
<dbReference type="InterPro" id="IPR020802">
    <property type="entry name" value="TesA-like"/>
</dbReference>
<dbReference type="InterPro" id="IPR001227">
    <property type="entry name" value="Ac_transferase_dom_sf"/>
</dbReference>
<dbReference type="Proteomes" id="UP000011731">
    <property type="component" value="Unassembled WGS sequence"/>
</dbReference>
<keyword evidence="2" id="KW-0597">Phosphoprotein</keyword>
<comment type="caution">
    <text evidence="6">The sequence shown here is derived from an EMBL/GenBank/DDBJ whole genome shotgun (WGS) entry which is preliminary data.</text>
</comment>
<dbReference type="Pfam" id="PF00550">
    <property type="entry name" value="PP-binding"/>
    <property type="match status" value="1"/>
</dbReference>
<proteinExistence type="predicted"/>
<feature type="domain" description="Carrier" evidence="5">
    <location>
        <begin position="485"/>
        <end position="563"/>
    </location>
</feature>
<keyword evidence="3" id="KW-0808">Transferase</keyword>
<evidence type="ECO:0000256" key="3">
    <source>
        <dbReference type="ARBA" id="ARBA00022679"/>
    </source>
</evidence>
<evidence type="ECO:0000256" key="1">
    <source>
        <dbReference type="ARBA" id="ARBA00022450"/>
    </source>
</evidence>
<dbReference type="SMART" id="SM00824">
    <property type="entry name" value="PKS_TE"/>
    <property type="match status" value="1"/>
</dbReference>
<reference evidence="6 7" key="1">
    <citation type="journal article" date="2013" name="Genome Announc.">
        <title>Draft Genome Sequence of Rhodococcus ruber Strain BKS 20-38.</title>
        <authorList>
            <person name="Bala M."/>
            <person name="Kumar S."/>
            <person name="Raghava G.P."/>
            <person name="Mayilraj S."/>
        </authorList>
    </citation>
    <scope>NUCLEOTIDE SEQUENCE [LARGE SCALE GENOMIC DNA]</scope>
    <source>
        <strain evidence="6 7">BKS 20-38</strain>
    </source>
</reference>
<dbReference type="InterPro" id="IPR006162">
    <property type="entry name" value="Ppantetheine_attach_site"/>
</dbReference>
<accession>M2WV34</accession>
<keyword evidence="1" id="KW-0596">Phosphopantetheine</keyword>
<dbReference type="SMART" id="SM00823">
    <property type="entry name" value="PKS_PP"/>
    <property type="match status" value="1"/>
</dbReference>
<dbReference type="SMART" id="SM00827">
    <property type="entry name" value="PKS_AT"/>
    <property type="match status" value="1"/>
</dbReference>
<dbReference type="InterPro" id="IPR001031">
    <property type="entry name" value="Thioesterase"/>
</dbReference>
<keyword evidence="4" id="KW-0012">Acyltransferase</keyword>
<dbReference type="InterPro" id="IPR036736">
    <property type="entry name" value="ACP-like_sf"/>
</dbReference>
<dbReference type="InterPro" id="IPR016035">
    <property type="entry name" value="Acyl_Trfase/lysoPLipase"/>
</dbReference>
<evidence type="ECO:0000256" key="4">
    <source>
        <dbReference type="ARBA" id="ARBA00023315"/>
    </source>
</evidence>
<dbReference type="PROSITE" id="PS50075">
    <property type="entry name" value="CARRIER"/>
    <property type="match status" value="1"/>
</dbReference>
<dbReference type="SUPFAM" id="SSF53474">
    <property type="entry name" value="alpha/beta-Hydrolases"/>
    <property type="match status" value="1"/>
</dbReference>
<dbReference type="PANTHER" id="PTHR43775:SF51">
    <property type="entry name" value="INACTIVE PHENOLPHTHIOCEROL SYNTHESIS POLYKETIDE SYNTHASE TYPE I PKS1-RELATED"/>
    <property type="match status" value="1"/>
</dbReference>
<dbReference type="Gene3D" id="3.40.366.10">
    <property type="entry name" value="Malonyl-Coenzyme A Acyl Carrier Protein, domain 2"/>
    <property type="match status" value="1"/>
</dbReference>
<dbReference type="EMBL" id="AOEX01000097">
    <property type="protein sequence ID" value="EME52606.1"/>
    <property type="molecule type" value="Genomic_DNA"/>
</dbReference>
<dbReference type="GO" id="GO:0031177">
    <property type="term" value="F:phosphopantetheine binding"/>
    <property type="evidence" value="ECO:0007669"/>
    <property type="project" value="InterPro"/>
</dbReference>
<dbReference type="GO" id="GO:0004312">
    <property type="term" value="F:fatty acid synthase activity"/>
    <property type="evidence" value="ECO:0007669"/>
    <property type="project" value="TreeGrafter"/>
</dbReference>
<organism evidence="6 7">
    <name type="scientific">Rhodococcus ruber BKS 20-38</name>
    <dbReference type="NCBI Taxonomy" id="1278076"/>
    <lineage>
        <taxon>Bacteria</taxon>
        <taxon>Bacillati</taxon>
        <taxon>Actinomycetota</taxon>
        <taxon>Actinomycetes</taxon>
        <taxon>Mycobacteriales</taxon>
        <taxon>Nocardiaceae</taxon>
        <taxon>Rhodococcus</taxon>
    </lineage>
</organism>
<dbReference type="Gene3D" id="1.10.1200.10">
    <property type="entry name" value="ACP-like"/>
    <property type="match status" value="1"/>
</dbReference>
<keyword evidence="7" id="KW-1185">Reference proteome</keyword>
<evidence type="ECO:0000256" key="2">
    <source>
        <dbReference type="ARBA" id="ARBA00022553"/>
    </source>
</evidence>
<dbReference type="Gene3D" id="3.30.70.3290">
    <property type="match status" value="1"/>
</dbReference>
<dbReference type="PATRIC" id="fig|1278076.4.peg.5034"/>
<dbReference type="AlphaFoldDB" id="M2WV34"/>
<dbReference type="GO" id="GO:0006633">
    <property type="term" value="P:fatty acid biosynthetic process"/>
    <property type="evidence" value="ECO:0007669"/>
    <property type="project" value="TreeGrafter"/>
</dbReference>
<dbReference type="InterPro" id="IPR009081">
    <property type="entry name" value="PP-bd_ACP"/>
</dbReference>
<dbReference type="PANTHER" id="PTHR43775">
    <property type="entry name" value="FATTY ACID SYNTHASE"/>
    <property type="match status" value="1"/>
</dbReference>
<dbReference type="InterPro" id="IPR014043">
    <property type="entry name" value="Acyl_transferase_dom"/>
</dbReference>
<dbReference type="SUPFAM" id="SSF55048">
    <property type="entry name" value="Probable ACP-binding domain of malonyl-CoA ACP transacylase"/>
    <property type="match status" value="1"/>
</dbReference>
<dbReference type="InterPro" id="IPR016036">
    <property type="entry name" value="Malonyl_transacylase_ACP-bd"/>
</dbReference>